<feature type="transmembrane region" description="Helical" evidence="6">
    <location>
        <begin position="647"/>
        <end position="668"/>
    </location>
</feature>
<proteinExistence type="predicted"/>
<dbReference type="Pfam" id="PF07690">
    <property type="entry name" value="MFS_1"/>
    <property type="match status" value="1"/>
</dbReference>
<evidence type="ECO:0000256" key="3">
    <source>
        <dbReference type="ARBA" id="ARBA00022989"/>
    </source>
</evidence>
<keyword evidence="2 6" id="KW-0812">Transmembrane</keyword>
<feature type="transmembrane region" description="Helical" evidence="6">
    <location>
        <begin position="709"/>
        <end position="730"/>
    </location>
</feature>
<comment type="caution">
    <text evidence="7">The sequence shown here is derived from an EMBL/GenBank/DDBJ whole genome shotgun (WGS) entry which is preliminary data.</text>
</comment>
<feature type="transmembrane region" description="Helical" evidence="6">
    <location>
        <begin position="674"/>
        <end position="697"/>
    </location>
</feature>
<dbReference type="InterPro" id="IPR036259">
    <property type="entry name" value="MFS_trans_sf"/>
</dbReference>
<dbReference type="AlphaFoldDB" id="A0A4V6WJZ2"/>
<dbReference type="OrthoDB" id="3066029at2759"/>
<evidence type="ECO:0000256" key="4">
    <source>
        <dbReference type="ARBA" id="ARBA00023136"/>
    </source>
</evidence>
<keyword evidence="3 6" id="KW-1133">Transmembrane helix</keyword>
<dbReference type="Proteomes" id="UP000308549">
    <property type="component" value="Unassembled WGS sequence"/>
</dbReference>
<dbReference type="GO" id="GO:0022857">
    <property type="term" value="F:transmembrane transporter activity"/>
    <property type="evidence" value="ECO:0007669"/>
    <property type="project" value="InterPro"/>
</dbReference>
<evidence type="ECO:0000313" key="7">
    <source>
        <dbReference type="EMBL" id="TKA34269.1"/>
    </source>
</evidence>
<dbReference type="EMBL" id="NAJL01000001">
    <property type="protein sequence ID" value="TKA34269.1"/>
    <property type="molecule type" value="Genomic_DNA"/>
</dbReference>
<keyword evidence="8" id="KW-1185">Reference proteome</keyword>
<evidence type="ECO:0000256" key="2">
    <source>
        <dbReference type="ARBA" id="ARBA00022692"/>
    </source>
</evidence>
<accession>A0A4V6WJZ2</accession>
<feature type="transmembrane region" description="Helical" evidence="6">
    <location>
        <begin position="279"/>
        <end position="302"/>
    </location>
</feature>
<evidence type="ECO:0008006" key="9">
    <source>
        <dbReference type="Google" id="ProtNLM"/>
    </source>
</evidence>
<dbReference type="InterPro" id="IPR011701">
    <property type="entry name" value="MFS"/>
</dbReference>
<feature type="transmembrane region" description="Helical" evidence="6">
    <location>
        <begin position="374"/>
        <end position="397"/>
    </location>
</feature>
<evidence type="ECO:0000313" key="8">
    <source>
        <dbReference type="Proteomes" id="UP000308549"/>
    </source>
</evidence>
<reference evidence="7 8" key="1">
    <citation type="submission" date="2017-03" db="EMBL/GenBank/DDBJ databases">
        <title>Genomes of endolithic fungi from Antarctica.</title>
        <authorList>
            <person name="Coleine C."/>
            <person name="Masonjones S."/>
            <person name="Stajich J.E."/>
        </authorList>
    </citation>
    <scope>NUCLEOTIDE SEQUENCE [LARGE SCALE GENOMIC DNA]</scope>
    <source>
        <strain evidence="7 8">CCFEE 6315</strain>
    </source>
</reference>
<comment type="subcellular location">
    <subcellularLocation>
        <location evidence="1">Membrane</location>
        <topology evidence="1">Multi-pass membrane protein</topology>
    </subcellularLocation>
</comment>
<feature type="transmembrane region" description="Helical" evidence="6">
    <location>
        <begin position="219"/>
        <end position="237"/>
    </location>
</feature>
<dbReference type="GO" id="GO:0005886">
    <property type="term" value="C:plasma membrane"/>
    <property type="evidence" value="ECO:0007669"/>
    <property type="project" value="TreeGrafter"/>
</dbReference>
<sequence>MSSVIDESPEDLDARPPYPTQQQQNRCSGNTGAPTATISDAETPLQVETPPVPPMPTDEEGHTWRRRSAKRISYNSQMSGRGVPCANQPRGPDGGKKATRPVSGGITPSSSRGRPHLQDLGVAPMPMEEGHEELDWDVNPLNPHNWSLRKRWLHFTVAAAVTWTITLASSIVALEGSEFRTHFHISRTVAKLPFAIFLLALAFGTFIGQLCAKMLGRKVTYMVSFLLFAIFTLASGLVQTSYGLITCRALAGLFAGPALSVGSAIVSDLWRPEERTLPITIYCVAPILGPVVGVITGGYVLKALNGRWTQYVVLFAFAGCVVPVTLLSETHKPIILRRKQVGGQSAWPQLDRQAVEDALLAPLMILMKQPAVSLWSFCSAFNFAVLYASFIAIPGVWQTSYDFDLGTQGLTFASMAIGVLVAIVVLLLNHRFIYSPKATKWLEEEAAEAERAAEAEKALAAKRRASHRSSYQSTVSNFSRPNPRRTETNRESMNQSLSAFVAPSGSVRQSLDYQRNATMAVAAAAYINSLTANEGKRILPERIQLLLNKTPVFSDLCESLESQGLKVERVQLAKVLVDTLPSETQVVSSRTGQEPTSSLARSQSLHRSAAIAAFEAPAPLSALPRPSSPVPQPVPRKDEAPPAQWRLWPAFPATILLTGSLFVFGWTAQQRVHWVGPCFGMGIFACSLVIISVCVQLSAMDILDEEECAAAEAGSMVVRYMASFVFVMFVDEMLTAMTKVNPKRKAQGPE</sequence>
<feature type="transmembrane region" description="Helical" evidence="6">
    <location>
        <begin position="409"/>
        <end position="428"/>
    </location>
</feature>
<keyword evidence="4 6" id="KW-0472">Membrane</keyword>
<evidence type="ECO:0000256" key="6">
    <source>
        <dbReference type="SAM" id="Phobius"/>
    </source>
</evidence>
<gene>
    <name evidence="7" type="ORF">B0A50_00249</name>
</gene>
<evidence type="ECO:0000256" key="1">
    <source>
        <dbReference type="ARBA" id="ARBA00004141"/>
    </source>
</evidence>
<feature type="compositionally biased region" description="Polar residues" evidence="5">
    <location>
        <begin position="468"/>
        <end position="480"/>
    </location>
</feature>
<feature type="transmembrane region" description="Helical" evidence="6">
    <location>
        <begin position="152"/>
        <end position="174"/>
    </location>
</feature>
<dbReference type="PANTHER" id="PTHR23502:SF38">
    <property type="entry name" value="POLYAMINE TRANSPORTER 4"/>
    <property type="match status" value="1"/>
</dbReference>
<dbReference type="PANTHER" id="PTHR23502">
    <property type="entry name" value="MAJOR FACILITATOR SUPERFAMILY"/>
    <property type="match status" value="1"/>
</dbReference>
<feature type="compositionally biased region" description="Polar residues" evidence="5">
    <location>
        <begin position="20"/>
        <end position="40"/>
    </location>
</feature>
<dbReference type="Gene3D" id="1.20.1250.20">
    <property type="entry name" value="MFS general substrate transporter like domains"/>
    <property type="match status" value="1"/>
</dbReference>
<evidence type="ECO:0000256" key="5">
    <source>
        <dbReference type="SAM" id="MobiDB-lite"/>
    </source>
</evidence>
<feature type="transmembrane region" description="Helical" evidence="6">
    <location>
        <begin position="194"/>
        <end position="212"/>
    </location>
</feature>
<feature type="transmembrane region" description="Helical" evidence="6">
    <location>
        <begin position="249"/>
        <end position="267"/>
    </location>
</feature>
<dbReference type="SUPFAM" id="SSF103473">
    <property type="entry name" value="MFS general substrate transporter"/>
    <property type="match status" value="1"/>
</dbReference>
<organism evidence="7 8">
    <name type="scientific">Salinomyces thailandicus</name>
    <dbReference type="NCBI Taxonomy" id="706561"/>
    <lineage>
        <taxon>Eukaryota</taxon>
        <taxon>Fungi</taxon>
        <taxon>Dikarya</taxon>
        <taxon>Ascomycota</taxon>
        <taxon>Pezizomycotina</taxon>
        <taxon>Dothideomycetes</taxon>
        <taxon>Dothideomycetidae</taxon>
        <taxon>Mycosphaerellales</taxon>
        <taxon>Teratosphaeriaceae</taxon>
        <taxon>Salinomyces</taxon>
    </lineage>
</organism>
<protein>
    <recommendedName>
        <fullName evidence="9">Major facilitator superfamily (MFS) profile domain-containing protein</fullName>
    </recommendedName>
</protein>
<feature type="transmembrane region" description="Helical" evidence="6">
    <location>
        <begin position="308"/>
        <end position="328"/>
    </location>
</feature>
<feature type="region of interest" description="Disordered" evidence="5">
    <location>
        <begin position="463"/>
        <end position="492"/>
    </location>
</feature>
<feature type="region of interest" description="Disordered" evidence="5">
    <location>
        <begin position="1"/>
        <end position="118"/>
    </location>
</feature>
<name>A0A4V6WJZ2_9PEZI</name>